<gene>
    <name evidence="3" type="ORF">HYPSUDRAFT_294217</name>
</gene>
<evidence type="ECO:0000259" key="2">
    <source>
        <dbReference type="SMART" id="SM00355"/>
    </source>
</evidence>
<feature type="compositionally biased region" description="Basic and acidic residues" evidence="1">
    <location>
        <begin position="87"/>
        <end position="100"/>
    </location>
</feature>
<keyword evidence="4" id="KW-1185">Reference proteome</keyword>
<proteinExistence type="predicted"/>
<feature type="compositionally biased region" description="Low complexity" evidence="1">
    <location>
        <begin position="126"/>
        <end position="138"/>
    </location>
</feature>
<dbReference type="Gene3D" id="3.30.160.60">
    <property type="entry name" value="Classic Zinc Finger"/>
    <property type="match status" value="1"/>
</dbReference>
<organism evidence="3 4">
    <name type="scientific">Hypholoma sublateritium (strain FD-334 SS-4)</name>
    <dbReference type="NCBI Taxonomy" id="945553"/>
    <lineage>
        <taxon>Eukaryota</taxon>
        <taxon>Fungi</taxon>
        <taxon>Dikarya</taxon>
        <taxon>Basidiomycota</taxon>
        <taxon>Agaricomycotina</taxon>
        <taxon>Agaricomycetes</taxon>
        <taxon>Agaricomycetidae</taxon>
        <taxon>Agaricales</taxon>
        <taxon>Agaricineae</taxon>
        <taxon>Strophariaceae</taxon>
        <taxon>Hypholoma</taxon>
    </lineage>
</organism>
<dbReference type="SMART" id="SM00355">
    <property type="entry name" value="ZnF_C2H2"/>
    <property type="match status" value="2"/>
</dbReference>
<dbReference type="EMBL" id="KN817622">
    <property type="protein sequence ID" value="KJA16394.1"/>
    <property type="molecule type" value="Genomic_DNA"/>
</dbReference>
<feature type="region of interest" description="Disordered" evidence="1">
    <location>
        <begin position="1"/>
        <end position="150"/>
    </location>
</feature>
<feature type="compositionally biased region" description="Low complexity" evidence="1">
    <location>
        <begin position="13"/>
        <end position="23"/>
    </location>
</feature>
<dbReference type="Proteomes" id="UP000054270">
    <property type="component" value="Unassembled WGS sequence"/>
</dbReference>
<evidence type="ECO:0000313" key="4">
    <source>
        <dbReference type="Proteomes" id="UP000054270"/>
    </source>
</evidence>
<feature type="compositionally biased region" description="Low complexity" evidence="1">
    <location>
        <begin position="49"/>
        <end position="71"/>
    </location>
</feature>
<feature type="domain" description="C2H2-type" evidence="2">
    <location>
        <begin position="149"/>
        <end position="175"/>
    </location>
</feature>
<name>A0A0D2NB57_HYPSF</name>
<sequence>MPQEDVFNHSTPSSVASVALRSSLSRKRVTEENTTGIVLPKTAKRVRKTTAPSATTTSISIRSGAATSKSAAKCRRSAAKNPRVATRKSERQQEKARECILAKSDSGQVDEHSSRPPTKRAKRTKQMQSTSPITSTTPQAPPEQTDRPFVCEGCPSGFTANRKIDLIRHYESTLHSKHPAYLCTKAPCDENNVTFTRESSYKRHVKRQHS</sequence>
<reference evidence="4" key="1">
    <citation type="submission" date="2014-04" db="EMBL/GenBank/DDBJ databases">
        <title>Evolutionary Origins and Diversification of the Mycorrhizal Mutualists.</title>
        <authorList>
            <consortium name="DOE Joint Genome Institute"/>
            <consortium name="Mycorrhizal Genomics Consortium"/>
            <person name="Kohler A."/>
            <person name="Kuo A."/>
            <person name="Nagy L.G."/>
            <person name="Floudas D."/>
            <person name="Copeland A."/>
            <person name="Barry K.W."/>
            <person name="Cichocki N."/>
            <person name="Veneault-Fourrey C."/>
            <person name="LaButti K."/>
            <person name="Lindquist E.A."/>
            <person name="Lipzen A."/>
            <person name="Lundell T."/>
            <person name="Morin E."/>
            <person name="Murat C."/>
            <person name="Riley R."/>
            <person name="Ohm R."/>
            <person name="Sun H."/>
            <person name="Tunlid A."/>
            <person name="Henrissat B."/>
            <person name="Grigoriev I.V."/>
            <person name="Hibbett D.S."/>
            <person name="Martin F."/>
        </authorList>
    </citation>
    <scope>NUCLEOTIDE SEQUENCE [LARGE SCALE GENOMIC DNA]</scope>
    <source>
        <strain evidence="4">FD-334 SS-4</strain>
    </source>
</reference>
<evidence type="ECO:0000256" key="1">
    <source>
        <dbReference type="SAM" id="MobiDB-lite"/>
    </source>
</evidence>
<accession>A0A0D2NB57</accession>
<feature type="domain" description="C2H2-type" evidence="2">
    <location>
        <begin position="181"/>
        <end position="209"/>
    </location>
</feature>
<protein>
    <recommendedName>
        <fullName evidence="2">C2H2-type domain-containing protein</fullName>
    </recommendedName>
</protein>
<dbReference type="InterPro" id="IPR013087">
    <property type="entry name" value="Znf_C2H2_type"/>
</dbReference>
<dbReference type="AlphaFoldDB" id="A0A0D2NB57"/>
<evidence type="ECO:0000313" key="3">
    <source>
        <dbReference type="EMBL" id="KJA16394.1"/>
    </source>
</evidence>